<name>A0ABW8SRK6_9CLOT</name>
<dbReference type="EMBL" id="JBJHZX010000038">
    <property type="protein sequence ID" value="MFL0197814.1"/>
    <property type="molecule type" value="Genomic_DNA"/>
</dbReference>
<keyword evidence="2" id="KW-0732">Signal</keyword>
<feature type="compositionally biased region" description="Low complexity" evidence="1">
    <location>
        <begin position="89"/>
        <end position="107"/>
    </location>
</feature>
<feature type="region of interest" description="Disordered" evidence="1">
    <location>
        <begin position="133"/>
        <end position="156"/>
    </location>
</feature>
<dbReference type="Proteomes" id="UP001623660">
    <property type="component" value="Unassembled WGS sequence"/>
</dbReference>
<dbReference type="PROSITE" id="PS51257">
    <property type="entry name" value="PROKAR_LIPOPROTEIN"/>
    <property type="match status" value="1"/>
</dbReference>
<feature type="chain" id="PRO_5045184448" description="Lipoprotein" evidence="2">
    <location>
        <begin position="26"/>
        <end position="156"/>
    </location>
</feature>
<evidence type="ECO:0000256" key="1">
    <source>
        <dbReference type="SAM" id="MobiDB-lite"/>
    </source>
</evidence>
<feature type="signal peptide" evidence="2">
    <location>
        <begin position="1"/>
        <end position="25"/>
    </location>
</feature>
<evidence type="ECO:0008006" key="5">
    <source>
        <dbReference type="Google" id="ProtNLM"/>
    </source>
</evidence>
<dbReference type="RefSeq" id="WP_406793919.1">
    <property type="nucleotide sequence ID" value="NZ_JBJHZX010000038.1"/>
</dbReference>
<evidence type="ECO:0000313" key="4">
    <source>
        <dbReference type="Proteomes" id="UP001623660"/>
    </source>
</evidence>
<reference evidence="3 4" key="1">
    <citation type="submission" date="2024-11" db="EMBL/GenBank/DDBJ databases">
        <authorList>
            <person name="Heng Y.C."/>
            <person name="Lim A.C.H."/>
            <person name="Lee J.K.Y."/>
            <person name="Kittelmann S."/>
        </authorList>
    </citation>
    <scope>NUCLEOTIDE SEQUENCE [LARGE SCALE GENOMIC DNA]</scope>
    <source>
        <strain evidence="3 4">WILCCON 0269</strain>
    </source>
</reference>
<feature type="compositionally biased region" description="Low complexity" evidence="1">
    <location>
        <begin position="147"/>
        <end position="156"/>
    </location>
</feature>
<gene>
    <name evidence="3" type="ORF">ACJDU8_19915</name>
</gene>
<feature type="region of interest" description="Disordered" evidence="1">
    <location>
        <begin position="32"/>
        <end position="70"/>
    </location>
</feature>
<feature type="compositionally biased region" description="Polar residues" evidence="1">
    <location>
        <begin position="60"/>
        <end position="70"/>
    </location>
</feature>
<accession>A0ABW8SRK6</accession>
<proteinExistence type="predicted"/>
<organism evidence="3 4">
    <name type="scientific">Candidatus Clostridium eludens</name>
    <dbReference type="NCBI Taxonomy" id="3381663"/>
    <lineage>
        <taxon>Bacteria</taxon>
        <taxon>Bacillati</taxon>
        <taxon>Bacillota</taxon>
        <taxon>Clostridia</taxon>
        <taxon>Eubacteriales</taxon>
        <taxon>Clostridiaceae</taxon>
        <taxon>Clostridium</taxon>
    </lineage>
</organism>
<comment type="caution">
    <text evidence="3">The sequence shown here is derived from an EMBL/GenBank/DDBJ whole genome shotgun (WGS) entry which is preliminary data.</text>
</comment>
<evidence type="ECO:0000313" key="3">
    <source>
        <dbReference type="EMBL" id="MFL0197814.1"/>
    </source>
</evidence>
<sequence>MKKHNLFSKATLYLVAISMSMFLFAGCQSNKNTASASQTTSNSTQSSSKPNAEQRKKQMQDSIQPLVTAKTITQDQANKILEALTTPVNGNGQNNQQNNNKNSSQNKMRNNGLTKLVSDGVITQTQADAVMQKIRGSFQHKNDGQHSQNSNQSSNQ</sequence>
<evidence type="ECO:0000256" key="2">
    <source>
        <dbReference type="SAM" id="SignalP"/>
    </source>
</evidence>
<keyword evidence="4" id="KW-1185">Reference proteome</keyword>
<feature type="compositionally biased region" description="Low complexity" evidence="1">
    <location>
        <begin position="32"/>
        <end position="49"/>
    </location>
</feature>
<feature type="region of interest" description="Disordered" evidence="1">
    <location>
        <begin position="82"/>
        <end position="110"/>
    </location>
</feature>
<protein>
    <recommendedName>
        <fullName evidence="5">Lipoprotein</fullName>
    </recommendedName>
</protein>